<feature type="region of interest" description="Disordered" evidence="1">
    <location>
        <begin position="328"/>
        <end position="374"/>
    </location>
</feature>
<dbReference type="AlphaFoldDB" id="A0A2Z4MRB7"/>
<keyword evidence="2" id="KW-1133">Transmembrane helix</keyword>
<dbReference type="EMBL" id="CP030117">
    <property type="protein sequence ID" value="AWX59105.1"/>
    <property type="molecule type" value="Genomic_DNA"/>
</dbReference>
<keyword evidence="2" id="KW-0472">Membrane</keyword>
<protein>
    <submittedName>
        <fullName evidence="3">Uncharacterized protein</fullName>
    </submittedName>
</protein>
<proteinExistence type="predicted"/>
<evidence type="ECO:0000256" key="1">
    <source>
        <dbReference type="SAM" id="MobiDB-lite"/>
    </source>
</evidence>
<evidence type="ECO:0000313" key="4">
    <source>
        <dbReference type="Proteomes" id="UP000036061"/>
    </source>
</evidence>
<sequence>MEEEASQEEETTEEAVAEEERIKRNELLIQIDGGIGPYHLQPNQFYHTTIWGDPTHNGSLYFTVHNNGQLEEVDETELGGATVFNIPYNFNPTPFEKEYYLHSLPTNQIYLTSFQYMQIYLFLRSDGTIQWLPKYEALEKNLPIIDAEEVLLSEQTLEMHSNEMALHNFPKNKVYRKNINRIPRYFLFNNEENVQLVGKNESKNYEVLEYDQMIDPTSPDLMGEIKEKIRDSGVPTGYIYQMTVNNALRNFIYYGSGSVGFVKNLSSVKENYKVLDFEQVVQKMREEKKEEEKRQSIWKLYLITAGTIMFGIFPLSYWFMNRKRKRKKQPPNKIITKNTKSTRKKKNVVPVKPVKPERTPIQQPLPKKKEIRVEEKKKYDGGLFQQFEAANKKEQPKSSGSGLFDQFNSSK</sequence>
<gene>
    <name evidence="3" type="ORF">AB432_000325</name>
</gene>
<reference evidence="3 4" key="1">
    <citation type="journal article" date="2015" name="Genome Announc.">
        <title>Draft Genome Sequence of Brevibacillus brevis DZQ7, a Plant Growth-Promoting Rhizobacterium with Broad-Spectrum Antimicrobial Activity.</title>
        <authorList>
            <person name="Hou Q."/>
            <person name="Wang C."/>
            <person name="Hou X."/>
            <person name="Xia Z."/>
            <person name="Ye J."/>
            <person name="Liu K."/>
            <person name="Liu H."/>
            <person name="Wang J."/>
            <person name="Guo H."/>
            <person name="Yu X."/>
            <person name="Yang Y."/>
            <person name="Du B."/>
            <person name="Ding Y."/>
        </authorList>
    </citation>
    <scope>NUCLEOTIDE SEQUENCE [LARGE SCALE GENOMIC DNA]</scope>
    <source>
        <strain evidence="3 4">DZQ7</strain>
    </source>
</reference>
<feature type="transmembrane region" description="Helical" evidence="2">
    <location>
        <begin position="298"/>
        <end position="319"/>
    </location>
</feature>
<dbReference type="RefSeq" id="WP_048035514.1">
    <property type="nucleotide sequence ID" value="NZ_CP030117.1"/>
</dbReference>
<organism evidence="3 4">
    <name type="scientific">Brevibacillus brevis</name>
    <name type="common">Bacillus brevis</name>
    <dbReference type="NCBI Taxonomy" id="1393"/>
    <lineage>
        <taxon>Bacteria</taxon>
        <taxon>Bacillati</taxon>
        <taxon>Bacillota</taxon>
        <taxon>Bacilli</taxon>
        <taxon>Bacillales</taxon>
        <taxon>Paenibacillaceae</taxon>
        <taxon>Brevibacillus</taxon>
    </lineage>
</organism>
<feature type="compositionally biased region" description="Polar residues" evidence="1">
    <location>
        <begin position="397"/>
        <end position="411"/>
    </location>
</feature>
<evidence type="ECO:0000256" key="2">
    <source>
        <dbReference type="SAM" id="Phobius"/>
    </source>
</evidence>
<keyword evidence="2" id="KW-0812">Transmembrane</keyword>
<accession>A0A2Z4MRB7</accession>
<dbReference type="Proteomes" id="UP000036061">
    <property type="component" value="Chromosome"/>
</dbReference>
<evidence type="ECO:0000313" key="3">
    <source>
        <dbReference type="EMBL" id="AWX59105.1"/>
    </source>
</evidence>
<name>A0A2Z4MRB7_BREBE</name>
<feature type="region of interest" description="Disordered" evidence="1">
    <location>
        <begin position="387"/>
        <end position="411"/>
    </location>
</feature>